<feature type="compositionally biased region" description="Basic and acidic residues" evidence="1">
    <location>
        <begin position="55"/>
        <end position="71"/>
    </location>
</feature>
<evidence type="ECO:0000256" key="1">
    <source>
        <dbReference type="SAM" id="MobiDB-lite"/>
    </source>
</evidence>
<evidence type="ECO:0000313" key="2">
    <source>
        <dbReference type="EMBL" id="OXI35943.1"/>
    </source>
</evidence>
<reference evidence="3" key="1">
    <citation type="submission" date="2017-06" db="EMBL/GenBank/DDBJ databases">
        <authorList>
            <person name="LiPuma J."/>
            <person name="Spilker T."/>
        </authorList>
    </citation>
    <scope>NUCLEOTIDE SEQUENCE [LARGE SCALE GENOMIC DNA]</scope>
    <source>
        <strain evidence="3">AU17325</strain>
    </source>
</reference>
<proteinExistence type="predicted"/>
<reference evidence="2 3" key="2">
    <citation type="submission" date="2017-08" db="EMBL/GenBank/DDBJ databases">
        <title>WGS of novel Burkholderia cepaca complex species.</title>
        <authorList>
            <person name="Lipuma J."/>
            <person name="Spilker T."/>
        </authorList>
    </citation>
    <scope>NUCLEOTIDE SEQUENCE [LARGE SCALE GENOMIC DNA]</scope>
    <source>
        <strain evidence="2 3">AU17325</strain>
    </source>
</reference>
<protein>
    <submittedName>
        <fullName evidence="2">Uncharacterized protein</fullName>
    </submittedName>
</protein>
<organism evidence="2 3">
    <name type="scientific">Burkholderia aenigmatica</name>
    <dbReference type="NCBI Taxonomy" id="2015348"/>
    <lineage>
        <taxon>Bacteria</taxon>
        <taxon>Pseudomonadati</taxon>
        <taxon>Pseudomonadota</taxon>
        <taxon>Betaproteobacteria</taxon>
        <taxon>Burkholderiales</taxon>
        <taxon>Burkholderiaceae</taxon>
        <taxon>Burkholderia</taxon>
        <taxon>Burkholderia cepacia complex</taxon>
    </lineage>
</organism>
<comment type="caution">
    <text evidence="2">The sequence shown here is derived from an EMBL/GenBank/DDBJ whole genome shotgun (WGS) entry which is preliminary data.</text>
</comment>
<evidence type="ECO:0000313" key="3">
    <source>
        <dbReference type="Proteomes" id="UP000214600"/>
    </source>
</evidence>
<feature type="compositionally biased region" description="Basic and acidic residues" evidence="1">
    <location>
        <begin position="81"/>
        <end position="90"/>
    </location>
</feature>
<gene>
    <name evidence="2" type="ORF">CFB84_36760</name>
</gene>
<sequence length="90" mass="10344">MFSILLNDVYFVRIVSIHSPIEVEHCVIVILLRRVTRPSVVLVVRGTQSFIQPHTDQHDASGNHGERDGDTTMKYPLYPADWREADNKNK</sequence>
<dbReference type="Proteomes" id="UP000214600">
    <property type="component" value="Unassembled WGS sequence"/>
</dbReference>
<name>A0A228I0I0_9BURK</name>
<dbReference type="EMBL" id="NKFA01000027">
    <property type="protein sequence ID" value="OXI35943.1"/>
    <property type="molecule type" value="Genomic_DNA"/>
</dbReference>
<feature type="region of interest" description="Disordered" evidence="1">
    <location>
        <begin position="53"/>
        <end position="90"/>
    </location>
</feature>
<dbReference type="AlphaFoldDB" id="A0A228I0I0"/>
<accession>A0A228I0I0</accession>